<evidence type="ECO:0000256" key="1">
    <source>
        <dbReference type="SAM" id="SignalP"/>
    </source>
</evidence>
<dbReference type="Proteomes" id="UP000700212">
    <property type="component" value="Unassembled WGS sequence"/>
</dbReference>
<gene>
    <name evidence="3" type="ORF">K8V30_03750</name>
</gene>
<dbReference type="InterPro" id="IPR025389">
    <property type="entry name" value="DUF4300"/>
</dbReference>
<feature type="chain" id="PRO_5039466315" evidence="1">
    <location>
        <begin position="20"/>
        <end position="270"/>
    </location>
</feature>
<evidence type="ECO:0000259" key="2">
    <source>
        <dbReference type="Pfam" id="PF14133"/>
    </source>
</evidence>
<keyword evidence="1" id="KW-0732">Signal</keyword>
<evidence type="ECO:0000313" key="4">
    <source>
        <dbReference type="Proteomes" id="UP000700212"/>
    </source>
</evidence>
<dbReference type="PROSITE" id="PS51257">
    <property type="entry name" value="PROKAR_LIPOPROTEIN"/>
    <property type="match status" value="1"/>
</dbReference>
<proteinExistence type="predicted"/>
<evidence type="ECO:0000313" key="3">
    <source>
        <dbReference type="EMBL" id="HJH10806.1"/>
    </source>
</evidence>
<accession>A0A921T4W1</accession>
<comment type="caution">
    <text evidence="3">The sequence shown here is derived from an EMBL/GenBank/DDBJ whole genome shotgun (WGS) entry which is preliminary data.</text>
</comment>
<dbReference type="EMBL" id="DYTV01000049">
    <property type="protein sequence ID" value="HJH10806.1"/>
    <property type="molecule type" value="Genomic_DNA"/>
</dbReference>
<reference evidence="3" key="2">
    <citation type="submission" date="2021-09" db="EMBL/GenBank/DDBJ databases">
        <authorList>
            <person name="Gilroy R."/>
        </authorList>
    </citation>
    <scope>NUCLEOTIDE SEQUENCE</scope>
    <source>
        <strain evidence="3">CHK160-4876</strain>
    </source>
</reference>
<dbReference type="AlphaFoldDB" id="A0A921T4W1"/>
<feature type="signal peptide" evidence="1">
    <location>
        <begin position="1"/>
        <end position="19"/>
    </location>
</feature>
<reference evidence="3" key="1">
    <citation type="journal article" date="2021" name="PeerJ">
        <title>Extensive microbial diversity within the chicken gut microbiome revealed by metagenomics and culture.</title>
        <authorList>
            <person name="Gilroy R."/>
            <person name="Ravi A."/>
            <person name="Getino M."/>
            <person name="Pursley I."/>
            <person name="Horton D.L."/>
            <person name="Alikhan N.F."/>
            <person name="Baker D."/>
            <person name="Gharbi K."/>
            <person name="Hall N."/>
            <person name="Watson M."/>
            <person name="Adriaenssens E.M."/>
            <person name="Foster-Nyarko E."/>
            <person name="Jarju S."/>
            <person name="Secka A."/>
            <person name="Antonio M."/>
            <person name="Oren A."/>
            <person name="Chaudhuri R.R."/>
            <person name="La Ragione R."/>
            <person name="Hildebrand F."/>
            <person name="Pallen M.J."/>
        </authorList>
    </citation>
    <scope>NUCLEOTIDE SEQUENCE</scope>
    <source>
        <strain evidence="3">CHK160-4876</strain>
    </source>
</reference>
<name>A0A921T4W1_9BACL</name>
<dbReference type="Pfam" id="PF14133">
    <property type="entry name" value="DUF4300"/>
    <property type="match status" value="1"/>
</dbReference>
<organism evidence="3 4">
    <name type="scientific">Metalysinibacillus jejuensis</name>
    <dbReference type="NCBI Taxonomy" id="914327"/>
    <lineage>
        <taxon>Bacteria</taxon>
        <taxon>Bacillati</taxon>
        <taxon>Bacillota</taxon>
        <taxon>Bacilli</taxon>
        <taxon>Bacillales</taxon>
        <taxon>Caryophanaceae</taxon>
        <taxon>Metalysinibacillus</taxon>
    </lineage>
</organism>
<sequence>MKKIFIALLAVFVVGCAPTAPTYSNLVDPESQDYVAHLMTEAGISATSIKQFLTDVNRYNTTVNNESLIAKGFVEQLPIYDDVALIEKWEHAYPAYIGNNCRITSFGLLEEMIEITGTTAQTANLFMDRDAIRNAPYAWLGEDQVRFATLYGFVPTPPTKNIDVHLENMQRAWQQRGIHFKENMQASLISVVFHSTLDDNLFIGHAGVLLPDSSHYVFIEKLSFEEPYQAIRFANKQQLNDYLMAKYDVAYHQPEAAPFIMENDHLLEAF</sequence>
<protein>
    <submittedName>
        <fullName evidence="3">DUF4300 family protein</fullName>
    </submittedName>
</protein>
<feature type="domain" description="DUF4300" evidence="2">
    <location>
        <begin position="22"/>
        <end position="267"/>
    </location>
</feature>